<reference evidence="1" key="1">
    <citation type="journal article" date="2023" name="Mol. Phylogenet. Evol.">
        <title>Genome-scale phylogeny and comparative genomics of the fungal order Sordariales.</title>
        <authorList>
            <person name="Hensen N."/>
            <person name="Bonometti L."/>
            <person name="Westerberg I."/>
            <person name="Brannstrom I.O."/>
            <person name="Guillou S."/>
            <person name="Cros-Aarteil S."/>
            <person name="Calhoun S."/>
            <person name="Haridas S."/>
            <person name="Kuo A."/>
            <person name="Mondo S."/>
            <person name="Pangilinan J."/>
            <person name="Riley R."/>
            <person name="LaButti K."/>
            <person name="Andreopoulos B."/>
            <person name="Lipzen A."/>
            <person name="Chen C."/>
            <person name="Yan M."/>
            <person name="Daum C."/>
            <person name="Ng V."/>
            <person name="Clum A."/>
            <person name="Steindorff A."/>
            <person name="Ohm R.A."/>
            <person name="Martin F."/>
            <person name="Silar P."/>
            <person name="Natvig D.O."/>
            <person name="Lalanne C."/>
            <person name="Gautier V."/>
            <person name="Ament-Velasquez S.L."/>
            <person name="Kruys A."/>
            <person name="Hutchinson M.I."/>
            <person name="Powell A.J."/>
            <person name="Barry K."/>
            <person name="Miller A.N."/>
            <person name="Grigoriev I.V."/>
            <person name="Debuchy R."/>
            <person name="Gladieux P."/>
            <person name="Hiltunen Thoren M."/>
            <person name="Johannesson H."/>
        </authorList>
    </citation>
    <scope>NUCLEOTIDE SEQUENCE</scope>
    <source>
        <strain evidence="1">CBS 560.94</strain>
    </source>
</reference>
<keyword evidence="2" id="KW-1185">Reference proteome</keyword>
<dbReference type="RefSeq" id="XP_062681431.1">
    <property type="nucleotide sequence ID" value="XM_062821580.1"/>
</dbReference>
<evidence type="ECO:0000313" key="1">
    <source>
        <dbReference type="EMBL" id="KAK3344818.1"/>
    </source>
</evidence>
<comment type="caution">
    <text evidence="1">The sequence shown here is derived from an EMBL/GenBank/DDBJ whole genome shotgun (WGS) entry which is preliminary data.</text>
</comment>
<accession>A0AAE0JF29</accession>
<organism evidence="1 2">
    <name type="scientific">Neurospora tetraspora</name>
    <dbReference type="NCBI Taxonomy" id="94610"/>
    <lineage>
        <taxon>Eukaryota</taxon>
        <taxon>Fungi</taxon>
        <taxon>Dikarya</taxon>
        <taxon>Ascomycota</taxon>
        <taxon>Pezizomycotina</taxon>
        <taxon>Sordariomycetes</taxon>
        <taxon>Sordariomycetidae</taxon>
        <taxon>Sordariales</taxon>
        <taxon>Sordariaceae</taxon>
        <taxon>Neurospora</taxon>
    </lineage>
</organism>
<name>A0AAE0JF29_9PEZI</name>
<dbReference type="GeneID" id="87858734"/>
<reference evidence="1" key="2">
    <citation type="submission" date="2023-06" db="EMBL/GenBank/DDBJ databases">
        <authorList>
            <consortium name="Lawrence Berkeley National Laboratory"/>
            <person name="Haridas S."/>
            <person name="Hensen N."/>
            <person name="Bonometti L."/>
            <person name="Westerberg I."/>
            <person name="Brannstrom I.O."/>
            <person name="Guillou S."/>
            <person name="Cros-Aarteil S."/>
            <person name="Calhoun S."/>
            <person name="Kuo A."/>
            <person name="Mondo S."/>
            <person name="Pangilinan J."/>
            <person name="Riley R."/>
            <person name="Labutti K."/>
            <person name="Andreopoulos B."/>
            <person name="Lipzen A."/>
            <person name="Chen C."/>
            <person name="Yanf M."/>
            <person name="Daum C."/>
            <person name="Ng V."/>
            <person name="Clum A."/>
            <person name="Steindorff A."/>
            <person name="Ohm R."/>
            <person name="Martin F."/>
            <person name="Silar P."/>
            <person name="Natvig D."/>
            <person name="Lalanne C."/>
            <person name="Gautier V."/>
            <person name="Ament-Velasquez S.L."/>
            <person name="Kruys A."/>
            <person name="Hutchinson M.I."/>
            <person name="Powell A.J."/>
            <person name="Barry K."/>
            <person name="Miller A.N."/>
            <person name="Grigoriev I.V."/>
            <person name="Debuchy R."/>
            <person name="Gladieux P."/>
            <person name="Thoren M.H."/>
            <person name="Johannesson H."/>
        </authorList>
    </citation>
    <scope>NUCLEOTIDE SEQUENCE</scope>
    <source>
        <strain evidence="1">CBS 560.94</strain>
    </source>
</reference>
<protein>
    <submittedName>
        <fullName evidence="1">Uncharacterized protein</fullName>
    </submittedName>
</protein>
<dbReference type="AlphaFoldDB" id="A0AAE0JF29"/>
<sequence>MSRTFPSGPNLCHLCCLAQGSAQCEQCPVGRLQPIAVGSSQPEWLGGLAVPTNGIIPILGIEFSFTVRYCWLSRSLIGEKRTKLREPQAKQNAPGTLKSTFAMWLALTDERACFVRHQFPSGKLSQPTQCTMYTEAAYEEAGALVLLPDPCSVPWCRSIPVGQRKSDTSLYVQFTHPHRNVFFGRISGPTLTFYCPPACHTPSTTHAFLIPELSLPEFWPEHPLLITYNGLCLRCLLPFIDNLLHTRPSTCPCAPFWT</sequence>
<proteinExistence type="predicted"/>
<gene>
    <name evidence="1" type="ORF">B0H65DRAFT_186579</name>
</gene>
<dbReference type="Proteomes" id="UP001278500">
    <property type="component" value="Unassembled WGS sequence"/>
</dbReference>
<evidence type="ECO:0000313" key="2">
    <source>
        <dbReference type="Proteomes" id="UP001278500"/>
    </source>
</evidence>
<dbReference type="EMBL" id="JAUEPP010000004">
    <property type="protein sequence ID" value="KAK3344818.1"/>
    <property type="molecule type" value="Genomic_DNA"/>
</dbReference>